<evidence type="ECO:0000313" key="6">
    <source>
        <dbReference type="Proteomes" id="UP001560293"/>
    </source>
</evidence>
<gene>
    <name evidence="4" type="ORF">AB6N35_09670</name>
    <name evidence="3" type="ORF">M3D93_06330</name>
</gene>
<feature type="compositionally biased region" description="Low complexity" evidence="1">
    <location>
        <begin position="44"/>
        <end position="61"/>
    </location>
</feature>
<sequence>MISGVTSASRRRGRRLLAASAALGLALGLSACTIGESDDDNDGTTAQQTSAAETTTSAEESAAADKPAGAVDELVLTAAEAPDLGLQPVPAEEIAGGLSAIGSLTENIQVEPARCAEFNQDALLEQADPGTMAIQAGNVGETSFAVAVTTVAAELPERATQIEDCPTMTVKFGADGQEVVSDATNTLVDLDAPEGVEDFAAVLQDNTTELMGQRVENGNFMVTGAVRGIGVSVTATSNSGPVSQEVQDAAMDAFTKQVAKIRDAA</sequence>
<dbReference type="Proteomes" id="UP001206890">
    <property type="component" value="Unassembled WGS sequence"/>
</dbReference>
<evidence type="ECO:0000313" key="3">
    <source>
        <dbReference type="EMBL" id="MCT2117369.1"/>
    </source>
</evidence>
<name>A0AAW5Q5D5_9ACTN</name>
<feature type="region of interest" description="Disordered" evidence="1">
    <location>
        <begin position="36"/>
        <end position="67"/>
    </location>
</feature>
<proteinExistence type="predicted"/>
<dbReference type="AlphaFoldDB" id="A0AAW5Q5D5"/>
<evidence type="ECO:0000313" key="4">
    <source>
        <dbReference type="EMBL" id="MEX6464610.1"/>
    </source>
</evidence>
<evidence type="ECO:0000256" key="1">
    <source>
        <dbReference type="SAM" id="MobiDB-lite"/>
    </source>
</evidence>
<organism evidence="3 5">
    <name type="scientific">Dietzia cinnamea</name>
    <dbReference type="NCBI Taxonomy" id="321318"/>
    <lineage>
        <taxon>Bacteria</taxon>
        <taxon>Bacillati</taxon>
        <taxon>Actinomycetota</taxon>
        <taxon>Actinomycetes</taxon>
        <taxon>Mycobacteriales</taxon>
        <taxon>Dietziaceae</taxon>
        <taxon>Dietzia</taxon>
    </lineage>
</organism>
<accession>A0AAW5Q5D5</accession>
<feature type="signal peptide" evidence="2">
    <location>
        <begin position="1"/>
        <end position="31"/>
    </location>
</feature>
<protein>
    <recommendedName>
        <fullName evidence="7">DUF5642 domain-containing protein</fullName>
    </recommendedName>
</protein>
<evidence type="ECO:0000256" key="2">
    <source>
        <dbReference type="SAM" id="SignalP"/>
    </source>
</evidence>
<dbReference type="EMBL" id="JBFTEZ010000002">
    <property type="protein sequence ID" value="MEX6464610.1"/>
    <property type="molecule type" value="Genomic_DNA"/>
</dbReference>
<reference evidence="3" key="1">
    <citation type="submission" date="2022-04" db="EMBL/GenBank/DDBJ databases">
        <title>Human microbiome associated bacterial genomes.</title>
        <authorList>
            <person name="Sandstrom S."/>
            <person name="Salamzade R."/>
            <person name="Kalan L.R."/>
        </authorList>
    </citation>
    <scope>NUCLEOTIDE SEQUENCE</scope>
    <source>
        <strain evidence="3">P3-SID1762</strain>
    </source>
</reference>
<feature type="chain" id="PRO_5043531989" description="DUF5642 domain-containing protein" evidence="2">
    <location>
        <begin position="32"/>
        <end position="265"/>
    </location>
</feature>
<evidence type="ECO:0008006" key="7">
    <source>
        <dbReference type="Google" id="ProtNLM"/>
    </source>
</evidence>
<evidence type="ECO:0000313" key="5">
    <source>
        <dbReference type="Proteomes" id="UP001206890"/>
    </source>
</evidence>
<reference evidence="6" key="2">
    <citation type="submission" date="2024-07" db="EMBL/GenBank/DDBJ databases">
        <title>Pseudomonas strain that inhibits Aeromonas fish pathogens.</title>
        <authorList>
            <person name="Wildschutte H."/>
        </authorList>
    </citation>
    <scope>NUCLEOTIDE SEQUENCE [LARGE SCALE GENOMIC DNA]</scope>
    <source>
        <strain evidence="6">n60</strain>
    </source>
</reference>
<reference evidence="4" key="3">
    <citation type="submission" date="2024-07" db="EMBL/GenBank/DDBJ databases">
        <authorList>
            <person name="Wildschutte H."/>
        </authorList>
    </citation>
    <scope>NUCLEOTIDE SEQUENCE</scope>
    <source>
        <strain evidence="4">N60</strain>
    </source>
</reference>
<dbReference type="RefSeq" id="WP_070722189.1">
    <property type="nucleotide sequence ID" value="NZ_JALXRO010000020.1"/>
</dbReference>
<dbReference type="Proteomes" id="UP001560293">
    <property type="component" value="Unassembled WGS sequence"/>
</dbReference>
<dbReference type="EMBL" id="JALXTC010000021">
    <property type="protein sequence ID" value="MCT2117369.1"/>
    <property type="molecule type" value="Genomic_DNA"/>
</dbReference>
<keyword evidence="2" id="KW-0732">Signal</keyword>
<keyword evidence="6" id="KW-1185">Reference proteome</keyword>
<comment type="caution">
    <text evidence="3">The sequence shown here is derived from an EMBL/GenBank/DDBJ whole genome shotgun (WGS) entry which is preliminary data.</text>
</comment>